<dbReference type="Proteomes" id="UP000886724">
    <property type="component" value="Unassembled WGS sequence"/>
</dbReference>
<dbReference type="CDD" id="cd00609">
    <property type="entry name" value="AAT_like"/>
    <property type="match status" value="1"/>
</dbReference>
<feature type="domain" description="Aminotransferase class I/classII large" evidence="6">
    <location>
        <begin position="30"/>
        <end position="380"/>
    </location>
</feature>
<evidence type="ECO:0000256" key="4">
    <source>
        <dbReference type="ARBA" id="ARBA00023239"/>
    </source>
</evidence>
<evidence type="ECO:0000256" key="5">
    <source>
        <dbReference type="ARBA" id="ARBA00037974"/>
    </source>
</evidence>
<dbReference type="GO" id="GO:0030170">
    <property type="term" value="F:pyridoxal phosphate binding"/>
    <property type="evidence" value="ECO:0007669"/>
    <property type="project" value="InterPro"/>
</dbReference>
<reference evidence="7" key="1">
    <citation type="journal article" date="2021" name="PeerJ">
        <title>Extensive microbial diversity within the chicken gut microbiome revealed by metagenomics and culture.</title>
        <authorList>
            <person name="Gilroy R."/>
            <person name="Ravi A."/>
            <person name="Getino M."/>
            <person name="Pursley I."/>
            <person name="Horton D.L."/>
            <person name="Alikhan N.F."/>
            <person name="Baker D."/>
            <person name="Gharbi K."/>
            <person name="Hall N."/>
            <person name="Watson M."/>
            <person name="Adriaenssens E.M."/>
            <person name="Foster-Nyarko E."/>
            <person name="Jarju S."/>
            <person name="Secka A."/>
            <person name="Antonio M."/>
            <person name="Oren A."/>
            <person name="Chaudhuri R.R."/>
            <person name="La Ragione R."/>
            <person name="Hildebrand F."/>
            <person name="Pallen M.J."/>
        </authorList>
    </citation>
    <scope>NUCLEOTIDE SEQUENCE</scope>
    <source>
        <strain evidence="7">ChiGjej1B1-14440</strain>
    </source>
</reference>
<reference evidence="7" key="2">
    <citation type="submission" date="2021-04" db="EMBL/GenBank/DDBJ databases">
        <authorList>
            <person name="Gilroy R."/>
        </authorList>
    </citation>
    <scope>NUCLEOTIDE SEQUENCE</scope>
    <source>
        <strain evidence="7">ChiGjej1B1-14440</strain>
    </source>
</reference>
<organism evidence="7 8">
    <name type="scientific">Candidatus Erysipelatoclostridium merdavium</name>
    <dbReference type="NCBI Taxonomy" id="2838566"/>
    <lineage>
        <taxon>Bacteria</taxon>
        <taxon>Bacillati</taxon>
        <taxon>Bacillota</taxon>
        <taxon>Erysipelotrichia</taxon>
        <taxon>Erysipelotrichales</taxon>
        <taxon>Erysipelotrichales incertae sedis</taxon>
    </lineage>
</organism>
<dbReference type="AlphaFoldDB" id="A0A9D2BMI2"/>
<dbReference type="PANTHER" id="PTHR43525:SF1">
    <property type="entry name" value="PROTEIN MALY"/>
    <property type="match status" value="1"/>
</dbReference>
<sequence>MKYNFDQLVNRKNTYSTQWDYIADRFGRDDILPFSISDTDFIIPKPVTNALKEATKMEIFGYTRWNHDDFKNAICNYFKKHFNTLINPDWIVYSPSVMYSLSLLMSLLTNPNDYVATFSPMYPDFEDAIINHHLQPVRIKLNNNGGYYIIDFKAVEDAFKKCKVFLLCSPHNPTGRVWDKDELLKIIVLAKKYDVKIISDEIHMDIVYHKTHYPIVSFLDQYSQLYLVSSGSKTYNYPSLGGSYAFISDPEIKNNFLTITKHRDFVNSANYMGMMALISSYNEANDYRQQLVAYLNENMDIVEEYINNNCSPLKFIKPEATYLAWIDCRQLPFTSKQLQHALVNVGKVGIMPGNTYFEDSYLRMCVGCSKDKLLEGLKRLKISIDYLNYNK</sequence>
<dbReference type="InterPro" id="IPR015424">
    <property type="entry name" value="PyrdxlP-dep_Trfase"/>
</dbReference>
<dbReference type="SUPFAM" id="SSF53383">
    <property type="entry name" value="PLP-dependent transferases"/>
    <property type="match status" value="1"/>
</dbReference>
<accession>A0A9D2BMI2</accession>
<dbReference type="Gene3D" id="3.40.640.10">
    <property type="entry name" value="Type I PLP-dependent aspartate aminotransferase-like (Major domain)"/>
    <property type="match status" value="1"/>
</dbReference>
<dbReference type="EMBL" id="DXET01000077">
    <property type="protein sequence ID" value="HIX80952.1"/>
    <property type="molecule type" value="Genomic_DNA"/>
</dbReference>
<comment type="similarity">
    <text evidence="5">Belongs to the class-II pyridoxal-phosphate-dependent aminotransferase family. MalY/PatB cystathionine beta-lyase subfamily.</text>
</comment>
<dbReference type="InterPro" id="IPR051798">
    <property type="entry name" value="Class-II_PLP-Dep_Aminotrans"/>
</dbReference>
<dbReference type="Gene3D" id="3.90.1150.10">
    <property type="entry name" value="Aspartate Aminotransferase, domain 1"/>
    <property type="match status" value="1"/>
</dbReference>
<keyword evidence="7" id="KW-0032">Aminotransferase</keyword>
<dbReference type="GO" id="GO:0047804">
    <property type="term" value="F:cysteine-S-conjugate beta-lyase activity"/>
    <property type="evidence" value="ECO:0007669"/>
    <property type="project" value="UniProtKB-EC"/>
</dbReference>
<dbReference type="InterPro" id="IPR004839">
    <property type="entry name" value="Aminotransferase_I/II_large"/>
</dbReference>
<evidence type="ECO:0000313" key="8">
    <source>
        <dbReference type="Proteomes" id="UP000886724"/>
    </source>
</evidence>
<comment type="cofactor">
    <cofactor evidence="1">
        <name>pyridoxal 5'-phosphate</name>
        <dbReference type="ChEBI" id="CHEBI:597326"/>
    </cofactor>
</comment>
<dbReference type="InterPro" id="IPR015421">
    <property type="entry name" value="PyrdxlP-dep_Trfase_major"/>
</dbReference>
<keyword evidence="7" id="KW-0808">Transferase</keyword>
<name>A0A9D2BMI2_9FIRM</name>
<comment type="caution">
    <text evidence="7">The sequence shown here is derived from an EMBL/GenBank/DDBJ whole genome shotgun (WGS) entry which is preliminary data.</text>
</comment>
<gene>
    <name evidence="7" type="ORF">H9980_03130</name>
</gene>
<evidence type="ECO:0000256" key="3">
    <source>
        <dbReference type="ARBA" id="ARBA00022898"/>
    </source>
</evidence>
<evidence type="ECO:0000256" key="1">
    <source>
        <dbReference type="ARBA" id="ARBA00001933"/>
    </source>
</evidence>
<dbReference type="EC" id="4.4.1.13" evidence="2"/>
<dbReference type="GO" id="GO:0008483">
    <property type="term" value="F:transaminase activity"/>
    <property type="evidence" value="ECO:0007669"/>
    <property type="project" value="UniProtKB-KW"/>
</dbReference>
<evidence type="ECO:0000313" key="7">
    <source>
        <dbReference type="EMBL" id="HIX80952.1"/>
    </source>
</evidence>
<evidence type="ECO:0000256" key="2">
    <source>
        <dbReference type="ARBA" id="ARBA00012224"/>
    </source>
</evidence>
<dbReference type="PANTHER" id="PTHR43525">
    <property type="entry name" value="PROTEIN MALY"/>
    <property type="match status" value="1"/>
</dbReference>
<keyword evidence="4" id="KW-0456">Lyase</keyword>
<proteinExistence type="inferred from homology"/>
<protein>
    <recommendedName>
        <fullName evidence="2">cysteine-S-conjugate beta-lyase</fullName>
        <ecNumber evidence="2">4.4.1.13</ecNumber>
    </recommendedName>
</protein>
<dbReference type="Pfam" id="PF00155">
    <property type="entry name" value="Aminotran_1_2"/>
    <property type="match status" value="1"/>
</dbReference>
<keyword evidence="3" id="KW-0663">Pyridoxal phosphate</keyword>
<dbReference type="InterPro" id="IPR015422">
    <property type="entry name" value="PyrdxlP-dep_Trfase_small"/>
</dbReference>
<evidence type="ECO:0000259" key="6">
    <source>
        <dbReference type="Pfam" id="PF00155"/>
    </source>
</evidence>